<keyword evidence="1" id="KW-0479">Metal-binding</keyword>
<sequence>MADNPIEQGDRRPGITVNHIPLHLQRDSRIKDSLNDKPLAASQSGNESQSLSVTFGQRKHFPESLHFSPNTFRLRSRTASTRSSISSANVPDSATTYSHSTLASPISTSYASDLSDIFCGHLADASRPASRVFHRHRSSTGSCSTHVNDDDDAFSFAGYPDLSAKLGEIHVATPVTPVPVGEGDCLKQSTSSSKVSPIKEEEESPTPEDSHEWPQLETSTIEASTSSRWDTASSTSDDVSSQDTEAILDYTLQLVFGIDLQEEASKVTPAVRSLVCKFVGDVGSCFWTAPSDADVTQAMSTSSSSSTPSQGGSGAGDSQSGGKRKKQGRADEEDGEFSDGDGLGYNPTKKIRPNPKDEENLRLSCPYRKRNPTRFNVRDHHSCAMTYFPKFAELRQHIVKQHKRDDPSAFVCDRCNRDFHTRKELRDHQRLPKEMMCDILDHDPESGVDGTTSIKLLSRKRVSGASPEAQWKEIWNILFPDDEDHQIHPYHFTPVIEHFELSNYYMSSFEVLHSSLRDKISNPQTLETLTTKFHQCFIEAVERCIGAAQSMPYTNRSNKRNEPPRAQNFQTMIPRKGRDILPRPDSGVVMMSDECSEESNSLRNSALGGPRDSVRTVIKGDARRRGSNLAPDPSAMPTPAAVGMMDHSFSSHMSFMPSMGVSGPMNSVAVQSWNSNVAGPNDGDIGNSFPMTDHFYAPGELTPHGDLGNWDEGYYQSFQGLGDRFHGFGGGRTDGFR</sequence>
<feature type="compositionally biased region" description="Low complexity" evidence="2">
    <location>
        <begin position="77"/>
        <end position="88"/>
    </location>
</feature>
<keyword evidence="5" id="KW-1185">Reference proteome</keyword>
<evidence type="ECO:0000313" key="4">
    <source>
        <dbReference type="EMBL" id="PTB77314.1"/>
    </source>
</evidence>
<feature type="domain" description="C2H2-type" evidence="3">
    <location>
        <begin position="410"/>
        <end position="431"/>
    </location>
</feature>
<feature type="compositionally biased region" description="Polar residues" evidence="2">
    <location>
        <begin position="89"/>
        <end position="98"/>
    </location>
</feature>
<feature type="compositionally biased region" description="Low complexity" evidence="2">
    <location>
        <begin position="230"/>
        <end position="242"/>
    </location>
</feature>
<evidence type="ECO:0000256" key="2">
    <source>
        <dbReference type="SAM" id="MobiDB-lite"/>
    </source>
</evidence>
<dbReference type="GO" id="GO:0008270">
    <property type="term" value="F:zinc ion binding"/>
    <property type="evidence" value="ECO:0007669"/>
    <property type="project" value="UniProtKB-KW"/>
</dbReference>
<dbReference type="InterPro" id="IPR013087">
    <property type="entry name" value="Znf_C2H2_type"/>
</dbReference>
<evidence type="ECO:0000256" key="1">
    <source>
        <dbReference type="PROSITE-ProRule" id="PRU00042"/>
    </source>
</evidence>
<dbReference type="EMBL" id="KZ679130">
    <property type="protein sequence ID" value="PTB77314.1"/>
    <property type="molecule type" value="Genomic_DNA"/>
</dbReference>
<dbReference type="PROSITE" id="PS50157">
    <property type="entry name" value="ZINC_FINGER_C2H2_2"/>
    <property type="match status" value="1"/>
</dbReference>
<keyword evidence="1" id="KW-0862">Zinc</keyword>
<evidence type="ECO:0000313" key="5">
    <source>
        <dbReference type="Proteomes" id="UP000240760"/>
    </source>
</evidence>
<protein>
    <recommendedName>
        <fullName evidence="3">C2H2-type domain-containing protein</fullName>
    </recommendedName>
</protein>
<dbReference type="AlphaFoldDB" id="A0A2T4C706"/>
<dbReference type="OrthoDB" id="610608at2759"/>
<evidence type="ECO:0000259" key="3">
    <source>
        <dbReference type="PROSITE" id="PS50157"/>
    </source>
</evidence>
<reference evidence="4 5" key="1">
    <citation type="submission" date="2016-07" db="EMBL/GenBank/DDBJ databases">
        <title>Multiple horizontal gene transfer events from other fungi enriched the ability of initially mycotrophic Trichoderma (Ascomycota) to feed on dead plant biomass.</title>
        <authorList>
            <consortium name="DOE Joint Genome Institute"/>
            <person name="Aerts A."/>
            <person name="Atanasova L."/>
            <person name="Chenthamara K."/>
            <person name="Zhang J."/>
            <person name="Grujic M."/>
            <person name="Henrissat B."/>
            <person name="Kuo A."/>
            <person name="Salamov A."/>
            <person name="Lipzen A."/>
            <person name="Labutti K."/>
            <person name="Barry K."/>
            <person name="Miao Y."/>
            <person name="Rahimi M.J."/>
            <person name="Shen Q."/>
            <person name="Grigoriev I.V."/>
            <person name="Kubicek C.P."/>
            <person name="Druzhinina I.S."/>
        </authorList>
    </citation>
    <scope>NUCLEOTIDE SEQUENCE [LARGE SCALE GENOMIC DNA]</scope>
    <source>
        <strain evidence="4 5">ATCC 18648</strain>
    </source>
</reference>
<feature type="region of interest" description="Disordered" evidence="2">
    <location>
        <begin position="28"/>
        <end position="55"/>
    </location>
</feature>
<gene>
    <name evidence="4" type="ORF">M440DRAFT_1400224</name>
</gene>
<feature type="compositionally biased region" description="Polar residues" evidence="2">
    <location>
        <begin position="216"/>
        <end position="229"/>
    </location>
</feature>
<keyword evidence="1" id="KW-0863">Zinc-finger</keyword>
<proteinExistence type="predicted"/>
<accession>A0A2T4C706</accession>
<feature type="region of interest" description="Disordered" evidence="2">
    <location>
        <begin position="72"/>
        <end position="98"/>
    </location>
</feature>
<feature type="compositionally biased region" description="Polar residues" evidence="2">
    <location>
        <begin position="41"/>
        <end position="55"/>
    </location>
</feature>
<organism evidence="4 5">
    <name type="scientific">Trichoderma longibrachiatum ATCC 18648</name>
    <dbReference type="NCBI Taxonomy" id="983965"/>
    <lineage>
        <taxon>Eukaryota</taxon>
        <taxon>Fungi</taxon>
        <taxon>Dikarya</taxon>
        <taxon>Ascomycota</taxon>
        <taxon>Pezizomycotina</taxon>
        <taxon>Sordariomycetes</taxon>
        <taxon>Hypocreomycetidae</taxon>
        <taxon>Hypocreales</taxon>
        <taxon>Hypocreaceae</taxon>
        <taxon>Trichoderma</taxon>
    </lineage>
</organism>
<dbReference type="Proteomes" id="UP000240760">
    <property type="component" value="Unassembled WGS sequence"/>
</dbReference>
<feature type="region of interest" description="Disordered" evidence="2">
    <location>
        <begin position="181"/>
        <end position="242"/>
    </location>
</feature>
<dbReference type="PANTHER" id="PTHR38166:SF1">
    <property type="entry name" value="C2H2-TYPE DOMAIN-CONTAINING PROTEIN"/>
    <property type="match status" value="1"/>
</dbReference>
<feature type="region of interest" description="Disordered" evidence="2">
    <location>
        <begin position="297"/>
        <end position="365"/>
    </location>
</feature>
<dbReference type="STRING" id="983965.A0A2T4C706"/>
<dbReference type="PANTHER" id="PTHR38166">
    <property type="entry name" value="C2H2-TYPE DOMAIN-CONTAINING PROTEIN-RELATED"/>
    <property type="match status" value="1"/>
</dbReference>
<name>A0A2T4C706_TRILO</name>
<feature type="compositionally biased region" description="Low complexity" evidence="2">
    <location>
        <begin position="300"/>
        <end position="321"/>
    </location>
</feature>